<organism evidence="1 2">
    <name type="scientific">Saguinus oedipus</name>
    <name type="common">Cotton-top tamarin</name>
    <name type="synonym">Oedipomidas oedipus</name>
    <dbReference type="NCBI Taxonomy" id="9490"/>
    <lineage>
        <taxon>Eukaryota</taxon>
        <taxon>Metazoa</taxon>
        <taxon>Chordata</taxon>
        <taxon>Craniata</taxon>
        <taxon>Vertebrata</taxon>
        <taxon>Euteleostomi</taxon>
        <taxon>Mammalia</taxon>
        <taxon>Eutheria</taxon>
        <taxon>Euarchontoglires</taxon>
        <taxon>Primates</taxon>
        <taxon>Haplorrhini</taxon>
        <taxon>Platyrrhini</taxon>
        <taxon>Cebidae</taxon>
        <taxon>Callitrichinae</taxon>
        <taxon>Saguinus</taxon>
    </lineage>
</organism>
<keyword evidence="2" id="KW-1185">Reference proteome</keyword>
<comment type="caution">
    <text evidence="1">The sequence shown here is derived from an EMBL/GenBank/DDBJ whole genome shotgun (WGS) entry which is preliminary data.</text>
</comment>
<protein>
    <submittedName>
        <fullName evidence="1">Uncharacterized protein</fullName>
    </submittedName>
</protein>
<evidence type="ECO:0000313" key="1">
    <source>
        <dbReference type="EMBL" id="KAK2108426.1"/>
    </source>
</evidence>
<proteinExistence type="predicted"/>
<accession>A0ABQ9VGX8</accession>
<evidence type="ECO:0000313" key="2">
    <source>
        <dbReference type="Proteomes" id="UP001266305"/>
    </source>
</evidence>
<name>A0ABQ9VGX8_SAGOE</name>
<dbReference type="EMBL" id="JASSZA010000006">
    <property type="protein sequence ID" value="KAK2108426.1"/>
    <property type="molecule type" value="Genomic_DNA"/>
</dbReference>
<sequence>MASAGVEENSPAAAHFMLVNCPAPHTPVPAMFPKAFCPVEVLQDCVLEDIEDEELLENSPAAAHFMLVNCPAPHTPVPAMFPKAFCPVEVLQDCVLEDIEDEELLVLQDCVLEDIEDEELLDCVLEDIEDEEPLEWPVVWSYHRPVVVLQDYIFEDIEEEETLEWPVVWSYHRPVEVLQDCILETIEEEETLNPWLQVPDRCEDLGHGVRNRWFREELGSGKGESPSCPIDATTLLAKGLLAQKCFSTGQSPPALGLGSCSTPK</sequence>
<gene>
    <name evidence="1" type="ORF">P7K49_013591</name>
</gene>
<dbReference type="Proteomes" id="UP001266305">
    <property type="component" value="Unassembled WGS sequence"/>
</dbReference>
<reference evidence="1 2" key="1">
    <citation type="submission" date="2023-05" db="EMBL/GenBank/DDBJ databases">
        <title>B98-5 Cell Line De Novo Hybrid Assembly: An Optical Mapping Approach.</title>
        <authorList>
            <person name="Kananen K."/>
            <person name="Auerbach J.A."/>
            <person name="Kautto E."/>
            <person name="Blachly J.S."/>
        </authorList>
    </citation>
    <scope>NUCLEOTIDE SEQUENCE [LARGE SCALE GENOMIC DNA]</scope>
    <source>
        <strain evidence="1">B95-8</strain>
        <tissue evidence="1">Cell line</tissue>
    </source>
</reference>